<comment type="caution">
    <text evidence="2">The sequence shown here is derived from an EMBL/GenBank/DDBJ whole genome shotgun (WGS) entry which is preliminary data.</text>
</comment>
<feature type="region of interest" description="Disordered" evidence="1">
    <location>
        <begin position="110"/>
        <end position="136"/>
    </location>
</feature>
<name>A0A9P9I9P3_9HYPO</name>
<dbReference type="EMBL" id="JAGMUU010000055">
    <property type="protein sequence ID" value="KAH7111665.1"/>
    <property type="molecule type" value="Genomic_DNA"/>
</dbReference>
<proteinExistence type="predicted"/>
<feature type="region of interest" description="Disordered" evidence="1">
    <location>
        <begin position="61"/>
        <end position="98"/>
    </location>
</feature>
<evidence type="ECO:0000313" key="3">
    <source>
        <dbReference type="Proteomes" id="UP000717696"/>
    </source>
</evidence>
<protein>
    <submittedName>
        <fullName evidence="2">Uncharacterized protein</fullName>
    </submittedName>
</protein>
<accession>A0A9P9I9P3</accession>
<feature type="compositionally biased region" description="Basic and acidic residues" evidence="1">
    <location>
        <begin position="88"/>
        <end position="98"/>
    </location>
</feature>
<dbReference type="AlphaFoldDB" id="A0A9P9I9P3"/>
<evidence type="ECO:0000256" key="1">
    <source>
        <dbReference type="SAM" id="MobiDB-lite"/>
    </source>
</evidence>
<keyword evidence="3" id="KW-1185">Reference proteome</keyword>
<evidence type="ECO:0000313" key="2">
    <source>
        <dbReference type="EMBL" id="KAH7111665.1"/>
    </source>
</evidence>
<organism evidence="2 3">
    <name type="scientific">Dactylonectria estremocensis</name>
    <dbReference type="NCBI Taxonomy" id="1079267"/>
    <lineage>
        <taxon>Eukaryota</taxon>
        <taxon>Fungi</taxon>
        <taxon>Dikarya</taxon>
        <taxon>Ascomycota</taxon>
        <taxon>Pezizomycotina</taxon>
        <taxon>Sordariomycetes</taxon>
        <taxon>Hypocreomycetidae</taxon>
        <taxon>Hypocreales</taxon>
        <taxon>Nectriaceae</taxon>
        <taxon>Dactylonectria</taxon>
    </lineage>
</organism>
<gene>
    <name evidence="2" type="ORF">B0J13DRAFT_534298</name>
</gene>
<reference evidence="2" key="1">
    <citation type="journal article" date="2021" name="Nat. Commun.">
        <title>Genetic determinants of endophytism in the Arabidopsis root mycobiome.</title>
        <authorList>
            <person name="Mesny F."/>
            <person name="Miyauchi S."/>
            <person name="Thiergart T."/>
            <person name="Pickel B."/>
            <person name="Atanasova L."/>
            <person name="Karlsson M."/>
            <person name="Huettel B."/>
            <person name="Barry K.W."/>
            <person name="Haridas S."/>
            <person name="Chen C."/>
            <person name="Bauer D."/>
            <person name="Andreopoulos W."/>
            <person name="Pangilinan J."/>
            <person name="LaButti K."/>
            <person name="Riley R."/>
            <person name="Lipzen A."/>
            <person name="Clum A."/>
            <person name="Drula E."/>
            <person name="Henrissat B."/>
            <person name="Kohler A."/>
            <person name="Grigoriev I.V."/>
            <person name="Martin F.M."/>
            <person name="Hacquard S."/>
        </authorList>
    </citation>
    <scope>NUCLEOTIDE SEQUENCE</scope>
    <source>
        <strain evidence="2">MPI-CAGE-AT-0021</strain>
    </source>
</reference>
<feature type="compositionally biased region" description="Acidic residues" evidence="1">
    <location>
        <begin position="123"/>
        <end position="136"/>
    </location>
</feature>
<dbReference type="Proteomes" id="UP000717696">
    <property type="component" value="Unassembled WGS sequence"/>
</dbReference>
<feature type="compositionally biased region" description="Polar residues" evidence="1">
    <location>
        <begin position="110"/>
        <end position="120"/>
    </location>
</feature>
<sequence>MENSHEKYSALLSQPDDGFMIDTTGDPEIKAAIREALAAPKPITGASKLAKLLGVGPIASRRGSFSSAGLGPFNDEDDDDDNLNTQENETRDSTEFKHYSDIGIFMETQELQPWKRSSPSADWAEELDEAPETPCP</sequence>